<dbReference type="AlphaFoldDB" id="A0A3M7RVG6"/>
<dbReference type="EMBL" id="REGN01002534">
    <property type="protein sequence ID" value="RNA27482.1"/>
    <property type="molecule type" value="Genomic_DNA"/>
</dbReference>
<evidence type="ECO:0000313" key="2">
    <source>
        <dbReference type="Proteomes" id="UP000276133"/>
    </source>
</evidence>
<dbReference type="Proteomes" id="UP000276133">
    <property type="component" value="Unassembled WGS sequence"/>
</dbReference>
<proteinExistence type="predicted"/>
<name>A0A3M7RVG6_BRAPC</name>
<sequence length="61" mass="7362">MQIYHKIYRNERNYILTDHKIGFLFKLESPEDILDQDLDFSIKSGIKTCYSFDRLNQDNFA</sequence>
<comment type="caution">
    <text evidence="1">The sequence shown here is derived from an EMBL/GenBank/DDBJ whole genome shotgun (WGS) entry which is preliminary data.</text>
</comment>
<protein>
    <submittedName>
        <fullName evidence="1">Uncharacterized protein</fullName>
    </submittedName>
</protein>
<gene>
    <name evidence="1" type="ORF">BpHYR1_004319</name>
</gene>
<evidence type="ECO:0000313" key="1">
    <source>
        <dbReference type="EMBL" id="RNA27482.1"/>
    </source>
</evidence>
<organism evidence="1 2">
    <name type="scientific">Brachionus plicatilis</name>
    <name type="common">Marine rotifer</name>
    <name type="synonym">Brachionus muelleri</name>
    <dbReference type="NCBI Taxonomy" id="10195"/>
    <lineage>
        <taxon>Eukaryota</taxon>
        <taxon>Metazoa</taxon>
        <taxon>Spiralia</taxon>
        <taxon>Gnathifera</taxon>
        <taxon>Rotifera</taxon>
        <taxon>Eurotatoria</taxon>
        <taxon>Monogononta</taxon>
        <taxon>Pseudotrocha</taxon>
        <taxon>Ploima</taxon>
        <taxon>Brachionidae</taxon>
        <taxon>Brachionus</taxon>
    </lineage>
</organism>
<keyword evidence="2" id="KW-1185">Reference proteome</keyword>
<reference evidence="1 2" key="1">
    <citation type="journal article" date="2018" name="Sci. Rep.">
        <title>Genomic signatures of local adaptation to the degree of environmental predictability in rotifers.</title>
        <authorList>
            <person name="Franch-Gras L."/>
            <person name="Hahn C."/>
            <person name="Garcia-Roger E.M."/>
            <person name="Carmona M.J."/>
            <person name="Serra M."/>
            <person name="Gomez A."/>
        </authorList>
    </citation>
    <scope>NUCLEOTIDE SEQUENCE [LARGE SCALE GENOMIC DNA]</scope>
    <source>
        <strain evidence="1">HYR1</strain>
    </source>
</reference>
<accession>A0A3M7RVG6</accession>